<reference evidence="2 3" key="1">
    <citation type="submission" date="2019-05" db="EMBL/GenBank/DDBJ databases">
        <title>Emergence of the Ug99 lineage of the wheat stem rust pathogen through somatic hybridization.</title>
        <authorList>
            <person name="Li F."/>
            <person name="Upadhyaya N.M."/>
            <person name="Sperschneider J."/>
            <person name="Matny O."/>
            <person name="Nguyen-Phuc H."/>
            <person name="Mago R."/>
            <person name="Raley C."/>
            <person name="Miller M.E."/>
            <person name="Silverstein K.A.T."/>
            <person name="Henningsen E."/>
            <person name="Hirsch C.D."/>
            <person name="Visser B."/>
            <person name="Pretorius Z.A."/>
            <person name="Steffenson B.J."/>
            <person name="Schwessinger B."/>
            <person name="Dodds P.N."/>
            <person name="Figueroa M."/>
        </authorList>
    </citation>
    <scope>NUCLEOTIDE SEQUENCE [LARGE SCALE GENOMIC DNA]</scope>
    <source>
        <strain evidence="2">21-0</strain>
    </source>
</reference>
<keyword evidence="3" id="KW-1185">Reference proteome</keyword>
<feature type="compositionally biased region" description="Basic and acidic residues" evidence="1">
    <location>
        <begin position="179"/>
        <end position="191"/>
    </location>
</feature>
<evidence type="ECO:0000313" key="2">
    <source>
        <dbReference type="EMBL" id="KAA1079778.1"/>
    </source>
</evidence>
<comment type="caution">
    <text evidence="2">The sequence shown here is derived from an EMBL/GenBank/DDBJ whole genome shotgun (WGS) entry which is preliminary data.</text>
</comment>
<proteinExistence type="predicted"/>
<dbReference type="PROSITE" id="PS51257">
    <property type="entry name" value="PROKAR_LIPOPROTEIN"/>
    <property type="match status" value="1"/>
</dbReference>
<gene>
    <name evidence="2" type="ORF">PGT21_023871</name>
</gene>
<name>A0A5B0MUT9_PUCGR</name>
<dbReference type="OrthoDB" id="2510912at2759"/>
<dbReference type="AlphaFoldDB" id="A0A5B0MUT9"/>
<sequence length="622" mass="72299">MNMRAYNWVVQIGILACSSRIQIIVGFDRETLKLGLGKTIINADHNSIEPGEASDRVANLVGKIDISRITPDSQEQQCGERRKCNEIAHIGLDLSLAVSPQTAESGSGNHQNKKPKLDFRARRRVSVLSSQTLAAISLWKGDLVDLTLDKQKKFRLQAHVEVVLQSVENLFQRGTADPNDYHGVSEDEGRYKSTSGHLSRNKLGDSEKGWLTAIAEVEGIWDVMESPNILQAMSILHRWFDLIMSVFLNLQEHEIIQSCCLSHFLNKENQGQFILSYVKTRFYPFDISAVYVNFNQKLSLLEDDSMKNMRPVFQLLSQDTWKKIELQYVHFELERYHLETIESPNKSPTTEFMKIRKAFLDLDLTIGSSSALMYKMKDFFENLVQYISSQIMSQEVRVTDEKLLEFKILYDMLSFFLRHYEHHLPVGFMDEFKEKVEYYQTRIFEETIGAIASLFHSLYMKSKQVINHINGEDGFQKNIPHRILELCKNSKYISDSNKNRQISNFEKTEKENEVIGKTPRSQLREHWRPEVDSSISMYPHIRSERVDYSVKRSRLQFENYVLQVTTLAFYNSQKNPNQFQESIPFLSKNLYGMVFEKVKNLDREINQELLKYTPSTIPHHSK</sequence>
<dbReference type="EMBL" id="VSWC01000132">
    <property type="protein sequence ID" value="KAA1079778.1"/>
    <property type="molecule type" value="Genomic_DNA"/>
</dbReference>
<accession>A0A5B0MUT9</accession>
<organism evidence="2 3">
    <name type="scientific">Puccinia graminis f. sp. tritici</name>
    <dbReference type="NCBI Taxonomy" id="56615"/>
    <lineage>
        <taxon>Eukaryota</taxon>
        <taxon>Fungi</taxon>
        <taxon>Dikarya</taxon>
        <taxon>Basidiomycota</taxon>
        <taxon>Pucciniomycotina</taxon>
        <taxon>Pucciniomycetes</taxon>
        <taxon>Pucciniales</taxon>
        <taxon>Pucciniaceae</taxon>
        <taxon>Puccinia</taxon>
    </lineage>
</organism>
<dbReference type="Proteomes" id="UP000324748">
    <property type="component" value="Unassembled WGS sequence"/>
</dbReference>
<evidence type="ECO:0000256" key="1">
    <source>
        <dbReference type="SAM" id="MobiDB-lite"/>
    </source>
</evidence>
<evidence type="ECO:0000313" key="3">
    <source>
        <dbReference type="Proteomes" id="UP000324748"/>
    </source>
</evidence>
<protein>
    <submittedName>
        <fullName evidence="2">Uncharacterized protein</fullName>
    </submittedName>
</protein>
<feature type="region of interest" description="Disordered" evidence="1">
    <location>
        <begin position="178"/>
        <end position="198"/>
    </location>
</feature>